<reference evidence="4 5" key="1">
    <citation type="submission" date="2014-09" db="EMBL/GenBank/DDBJ databases">
        <authorList>
            <person name="McGinnis J.M."/>
            <person name="Wolfgang W.J."/>
        </authorList>
    </citation>
    <scope>NUCLEOTIDE SEQUENCE [LARGE SCALE GENOMIC DNA]</scope>
    <source>
        <strain evidence="4 5">5503</strain>
    </source>
</reference>
<protein>
    <submittedName>
        <fullName evidence="4">C4-dicarboxylate ABC transporter substrate-binding protein</fullName>
    </submittedName>
</protein>
<dbReference type="AlphaFoldDB" id="A0A099GGS4"/>
<dbReference type="NCBIfam" id="NF037995">
    <property type="entry name" value="TRAP_S1"/>
    <property type="match status" value="1"/>
</dbReference>
<evidence type="ECO:0000313" key="4">
    <source>
        <dbReference type="EMBL" id="KGJ21979.1"/>
    </source>
</evidence>
<accession>A0A099GGS4</accession>
<dbReference type="Proteomes" id="UP000029858">
    <property type="component" value="Unassembled WGS sequence"/>
</dbReference>
<dbReference type="PANTHER" id="PTHR33376">
    <property type="match status" value="1"/>
</dbReference>
<dbReference type="EMBL" id="JRKQ01000055">
    <property type="protein sequence ID" value="KGJ21979.1"/>
    <property type="molecule type" value="Genomic_DNA"/>
</dbReference>
<name>A0A099GGS4_9RHOB</name>
<dbReference type="CDD" id="cd13666">
    <property type="entry name" value="PBP2_TRAP_DctP_like_1"/>
    <property type="match status" value="1"/>
</dbReference>
<dbReference type="Gene3D" id="3.40.190.170">
    <property type="entry name" value="Bacterial extracellular solute-binding protein, family 7"/>
    <property type="match status" value="1"/>
</dbReference>
<dbReference type="Pfam" id="PF03480">
    <property type="entry name" value="DctP"/>
    <property type="match status" value="1"/>
</dbReference>
<keyword evidence="2" id="KW-0732">Signal</keyword>
<comment type="subcellular location">
    <subcellularLocation>
        <location evidence="1">Periplasm</location>
    </subcellularLocation>
</comment>
<dbReference type="GO" id="GO:0055085">
    <property type="term" value="P:transmembrane transport"/>
    <property type="evidence" value="ECO:0007669"/>
    <property type="project" value="InterPro"/>
</dbReference>
<sequence length="358" mass="38414">MTLIAALGSIAQADTIRATSGFGPAHVLATDIYPEINARLKEFTGDAWDLSDTPSGLVAPQEMSAGLRDGVTEMGTLLLPYFPADYPNAALPSELSFLGSSNAVVSAAVTEYVATCPECQAEFARNGQVYLGTDVTPVYNLLTVRPIRSAADVRGMRIRTGAPLYAAFVEKLGGVAVQMPSSELFESLSQRVIDGTFSGDHEIIANRLGDVVKYVTEVNEGVFNGSTSGAVSATLWTRLDPETRSALARATQYGISKGLGAFMRDAAKAREVAGVEFIPMDDTLRSAKEAFNADYLANVASTLEARGVKDAQAKVDRYRALVEKWEKLITPDMTPEAMGQLRYDEIFAKLDTATYGNP</sequence>
<keyword evidence="3" id="KW-0574">Periplasm</keyword>
<proteinExistence type="predicted"/>
<reference evidence="4 5" key="2">
    <citation type="submission" date="2014-10" db="EMBL/GenBank/DDBJ databases">
        <title>Paracoccus sanguinis sp. nov., isolated from clinical specimens of New York State patients.</title>
        <authorList>
            <person name="Mingle L.A."/>
            <person name="Cole J.A."/>
            <person name="Lapierre P."/>
            <person name="Musser K.A."/>
        </authorList>
    </citation>
    <scope>NUCLEOTIDE SEQUENCE [LARGE SCALE GENOMIC DNA]</scope>
    <source>
        <strain evidence="4 5">5503</strain>
    </source>
</reference>
<evidence type="ECO:0000256" key="2">
    <source>
        <dbReference type="ARBA" id="ARBA00022729"/>
    </source>
</evidence>
<evidence type="ECO:0000256" key="3">
    <source>
        <dbReference type="ARBA" id="ARBA00022764"/>
    </source>
</evidence>
<dbReference type="PANTHER" id="PTHR33376:SF15">
    <property type="entry name" value="BLL6794 PROTEIN"/>
    <property type="match status" value="1"/>
</dbReference>
<dbReference type="InterPro" id="IPR038404">
    <property type="entry name" value="TRAP_DctP_sf"/>
</dbReference>
<evidence type="ECO:0000256" key="1">
    <source>
        <dbReference type="ARBA" id="ARBA00004418"/>
    </source>
</evidence>
<evidence type="ECO:0000313" key="5">
    <source>
        <dbReference type="Proteomes" id="UP000029858"/>
    </source>
</evidence>
<gene>
    <name evidence="4" type="ORF">IX56_10885</name>
</gene>
<dbReference type="GO" id="GO:0042597">
    <property type="term" value="C:periplasmic space"/>
    <property type="evidence" value="ECO:0007669"/>
    <property type="project" value="UniProtKB-SubCell"/>
</dbReference>
<organism evidence="4 5">
    <name type="scientific">Paracoccus sanguinis</name>
    <dbReference type="NCBI Taxonomy" id="1545044"/>
    <lineage>
        <taxon>Bacteria</taxon>
        <taxon>Pseudomonadati</taxon>
        <taxon>Pseudomonadota</taxon>
        <taxon>Alphaproteobacteria</taxon>
        <taxon>Rhodobacterales</taxon>
        <taxon>Paracoccaceae</taxon>
        <taxon>Paracoccus</taxon>
    </lineage>
</organism>
<comment type="caution">
    <text evidence="4">The sequence shown here is derived from an EMBL/GenBank/DDBJ whole genome shotgun (WGS) entry which is preliminary data.</text>
</comment>
<dbReference type="InterPro" id="IPR018389">
    <property type="entry name" value="DctP_fam"/>
</dbReference>